<dbReference type="Gene3D" id="3.20.20.80">
    <property type="entry name" value="Glycosidases"/>
    <property type="match status" value="1"/>
</dbReference>
<dbReference type="PANTHER" id="PTHR23208:SF36">
    <property type="entry name" value="LYSOZYME-RELATED"/>
    <property type="match status" value="1"/>
</dbReference>
<dbReference type="GO" id="GO:0009253">
    <property type="term" value="P:peptidoglycan catabolic process"/>
    <property type="evidence" value="ECO:0007669"/>
    <property type="project" value="InterPro"/>
</dbReference>
<name>A0A1I8B557_MELHA</name>
<dbReference type="PANTHER" id="PTHR23208">
    <property type="entry name" value="LYSOZYME PROTEIN"/>
    <property type="match status" value="1"/>
</dbReference>
<evidence type="ECO:0000256" key="2">
    <source>
        <dbReference type="ARBA" id="ARBA00022729"/>
    </source>
</evidence>
<dbReference type="Pfam" id="PF01183">
    <property type="entry name" value="Glyco_hydro_25"/>
    <property type="match status" value="1"/>
</dbReference>
<dbReference type="InterPro" id="IPR051595">
    <property type="entry name" value="GH25_Enzymes"/>
</dbReference>
<evidence type="ECO:0000313" key="3">
    <source>
        <dbReference type="Proteomes" id="UP000095281"/>
    </source>
</evidence>
<reference evidence="4" key="1">
    <citation type="submission" date="2016-11" db="UniProtKB">
        <authorList>
            <consortium name="WormBaseParasite"/>
        </authorList>
    </citation>
    <scope>IDENTIFICATION</scope>
</reference>
<proteinExistence type="inferred from homology"/>
<dbReference type="AlphaFoldDB" id="A0A1I8B557"/>
<dbReference type="OMA" id="YANGNQW"/>
<organism evidence="3 4">
    <name type="scientific">Meloidogyne hapla</name>
    <name type="common">Root-knot nematode worm</name>
    <dbReference type="NCBI Taxonomy" id="6305"/>
    <lineage>
        <taxon>Eukaryota</taxon>
        <taxon>Metazoa</taxon>
        <taxon>Ecdysozoa</taxon>
        <taxon>Nematoda</taxon>
        <taxon>Chromadorea</taxon>
        <taxon>Rhabditida</taxon>
        <taxon>Tylenchina</taxon>
        <taxon>Tylenchomorpha</taxon>
        <taxon>Tylenchoidea</taxon>
        <taxon>Meloidogynidae</taxon>
        <taxon>Meloidogyninae</taxon>
        <taxon>Meloidogyne</taxon>
    </lineage>
</organism>
<dbReference type="GO" id="GO:0003796">
    <property type="term" value="F:lysozyme activity"/>
    <property type="evidence" value="ECO:0007669"/>
    <property type="project" value="InterPro"/>
</dbReference>
<accession>A0A1I8B557</accession>
<protein>
    <submittedName>
        <fullName evidence="4">Glycosyl hydrolase family 25</fullName>
    </submittedName>
</protein>
<dbReference type="SUPFAM" id="SSF51445">
    <property type="entry name" value="(Trans)glycosidases"/>
    <property type="match status" value="1"/>
</dbReference>
<dbReference type="InterPro" id="IPR002053">
    <property type="entry name" value="Glyco_hydro_25"/>
</dbReference>
<keyword evidence="3" id="KW-1185">Reference proteome</keyword>
<sequence length="225" mass="26358">MEGIDLSELTTFDQFKCLKEFLSAKFVIIRAGRSVGLVDSNLIKNIKNARDAGIDDIDIYIYPCVKPKLNQKKMSTCGDARETITSVLNDLNCNNATFGRVWLDIEGETGKNTENQTYHWYEDEEKNIEFIDEMINTLIENNQLYGIYSSKHYWTKITGNIQKYSSNIPLWYSHYDNLNNFDDYLNSNKYSFGGWKKPFMKQYTDEKSEKQKICNVSVDYNWRPF</sequence>
<dbReference type="GO" id="GO:0007165">
    <property type="term" value="P:signal transduction"/>
    <property type="evidence" value="ECO:0007669"/>
    <property type="project" value="TreeGrafter"/>
</dbReference>
<dbReference type="InterPro" id="IPR017853">
    <property type="entry name" value="GH"/>
</dbReference>
<evidence type="ECO:0000313" key="4">
    <source>
        <dbReference type="WBParaSite" id="MhA1_Contig1342.frz3.gene9"/>
    </source>
</evidence>
<evidence type="ECO:0000256" key="1">
    <source>
        <dbReference type="ARBA" id="ARBA00010646"/>
    </source>
</evidence>
<dbReference type="WBParaSite" id="MhA1_Contig1342.frz3.gene9">
    <property type="protein sequence ID" value="MhA1_Contig1342.frz3.gene9"/>
    <property type="gene ID" value="MhA1_Contig1342.frz3.gene9"/>
</dbReference>
<comment type="similarity">
    <text evidence="1">Belongs to the glycosyl hydrolase 25 family.</text>
</comment>
<dbReference type="GO" id="GO:0006950">
    <property type="term" value="P:response to stress"/>
    <property type="evidence" value="ECO:0007669"/>
    <property type="project" value="UniProtKB-ARBA"/>
</dbReference>
<dbReference type="CDD" id="cd06416">
    <property type="entry name" value="GH25_Lys1-like"/>
    <property type="match status" value="1"/>
</dbReference>
<keyword evidence="2" id="KW-0732">Signal</keyword>
<dbReference type="PROSITE" id="PS51904">
    <property type="entry name" value="GLYCOSYL_HYDROL_F25_2"/>
    <property type="match status" value="1"/>
</dbReference>
<dbReference type="Proteomes" id="UP000095281">
    <property type="component" value="Unplaced"/>
</dbReference>
<dbReference type="GO" id="GO:0016998">
    <property type="term" value="P:cell wall macromolecule catabolic process"/>
    <property type="evidence" value="ECO:0007669"/>
    <property type="project" value="InterPro"/>
</dbReference>